<keyword evidence="3 7" id="KW-0378">Hydrolase</keyword>
<comment type="similarity">
    <text evidence="1">Belongs to the peptidase C40 family.</text>
</comment>
<name>A0A1I0WBB1_SELRU</name>
<feature type="signal peptide" evidence="5">
    <location>
        <begin position="1"/>
        <end position="25"/>
    </location>
</feature>
<sequence length="224" mass="23905">MRFTKPCCLLAAAAIFFGSSSLSEAASFQLGDTGNEVIEIQQALASQGYDVPVDGDYGPATKAAVAEFQRDNHLAVDGELGSSSYQALLHRALPTTSHKSYFAGANGIINLARQYLGVPYVWGGSSPNGFDCSGFVQYVYAQKGIHLPRTADIQATAGRPISKAELMPGDLVFFAGDYVNISHVGIYVGNGQMIHASSTYGIAYDSLSRDYRVTHYAGACRVLN</sequence>
<evidence type="ECO:0000256" key="1">
    <source>
        <dbReference type="ARBA" id="ARBA00007074"/>
    </source>
</evidence>
<dbReference type="InterPro" id="IPR038765">
    <property type="entry name" value="Papain-like_cys_pep_sf"/>
</dbReference>
<evidence type="ECO:0000256" key="3">
    <source>
        <dbReference type="ARBA" id="ARBA00022801"/>
    </source>
</evidence>
<evidence type="ECO:0000313" key="7">
    <source>
        <dbReference type="EMBL" id="SFA85884.1"/>
    </source>
</evidence>
<keyword evidence="4" id="KW-0788">Thiol protease</keyword>
<dbReference type="AlphaFoldDB" id="A0A1I0WBB1"/>
<dbReference type="PANTHER" id="PTHR47053:SF1">
    <property type="entry name" value="MUREIN DD-ENDOPEPTIDASE MEPH-RELATED"/>
    <property type="match status" value="1"/>
</dbReference>
<proteinExistence type="inferred from homology"/>
<accession>A0A1I0WBB1</accession>
<dbReference type="InterPro" id="IPR002477">
    <property type="entry name" value="Peptidoglycan-bd-like"/>
</dbReference>
<dbReference type="SUPFAM" id="SSF47090">
    <property type="entry name" value="PGBD-like"/>
    <property type="match status" value="1"/>
</dbReference>
<organism evidence="7 8">
    <name type="scientific">Selenomonas ruminantium</name>
    <dbReference type="NCBI Taxonomy" id="971"/>
    <lineage>
        <taxon>Bacteria</taxon>
        <taxon>Bacillati</taxon>
        <taxon>Bacillota</taxon>
        <taxon>Negativicutes</taxon>
        <taxon>Selenomonadales</taxon>
        <taxon>Selenomonadaceae</taxon>
        <taxon>Selenomonas</taxon>
    </lineage>
</organism>
<keyword evidence="2" id="KW-0645">Protease</keyword>
<dbReference type="Pfam" id="PF00877">
    <property type="entry name" value="NLPC_P60"/>
    <property type="match status" value="1"/>
</dbReference>
<dbReference type="RefSeq" id="WP_081351294.1">
    <property type="nucleotide sequence ID" value="NZ_FOJX01000002.1"/>
</dbReference>
<dbReference type="SUPFAM" id="SSF54001">
    <property type="entry name" value="Cysteine proteinases"/>
    <property type="match status" value="1"/>
</dbReference>
<evidence type="ECO:0000256" key="5">
    <source>
        <dbReference type="SAM" id="SignalP"/>
    </source>
</evidence>
<dbReference type="Pfam" id="PF01471">
    <property type="entry name" value="PG_binding_1"/>
    <property type="match status" value="1"/>
</dbReference>
<keyword evidence="5" id="KW-0732">Signal</keyword>
<evidence type="ECO:0000313" key="8">
    <source>
        <dbReference type="Proteomes" id="UP000183843"/>
    </source>
</evidence>
<protein>
    <submittedName>
        <fullName evidence="7">Cell wall-associated hydrolase, NlpC family</fullName>
    </submittedName>
</protein>
<dbReference type="InterPro" id="IPR000064">
    <property type="entry name" value="NLP_P60_dom"/>
</dbReference>
<dbReference type="PROSITE" id="PS51935">
    <property type="entry name" value="NLPC_P60"/>
    <property type="match status" value="1"/>
</dbReference>
<dbReference type="Proteomes" id="UP000183843">
    <property type="component" value="Unassembled WGS sequence"/>
</dbReference>
<evidence type="ECO:0000256" key="4">
    <source>
        <dbReference type="ARBA" id="ARBA00022807"/>
    </source>
</evidence>
<evidence type="ECO:0000256" key="2">
    <source>
        <dbReference type="ARBA" id="ARBA00022670"/>
    </source>
</evidence>
<gene>
    <name evidence="7" type="ORF">SAMN05216587_102382</name>
</gene>
<feature type="chain" id="PRO_5010194720" evidence="5">
    <location>
        <begin position="26"/>
        <end position="224"/>
    </location>
</feature>
<dbReference type="Gene3D" id="1.10.101.10">
    <property type="entry name" value="PGBD-like superfamily/PGBD"/>
    <property type="match status" value="1"/>
</dbReference>
<dbReference type="GO" id="GO:0008234">
    <property type="term" value="F:cysteine-type peptidase activity"/>
    <property type="evidence" value="ECO:0007669"/>
    <property type="project" value="UniProtKB-KW"/>
</dbReference>
<dbReference type="InterPro" id="IPR036366">
    <property type="entry name" value="PGBDSf"/>
</dbReference>
<evidence type="ECO:0000259" key="6">
    <source>
        <dbReference type="PROSITE" id="PS51935"/>
    </source>
</evidence>
<dbReference type="GO" id="GO:0006508">
    <property type="term" value="P:proteolysis"/>
    <property type="evidence" value="ECO:0007669"/>
    <property type="project" value="UniProtKB-KW"/>
</dbReference>
<dbReference type="EMBL" id="FOJX01000002">
    <property type="protein sequence ID" value="SFA85884.1"/>
    <property type="molecule type" value="Genomic_DNA"/>
</dbReference>
<dbReference type="PANTHER" id="PTHR47053">
    <property type="entry name" value="MUREIN DD-ENDOPEPTIDASE MEPH-RELATED"/>
    <property type="match status" value="1"/>
</dbReference>
<dbReference type="InterPro" id="IPR051202">
    <property type="entry name" value="Peptidase_C40"/>
</dbReference>
<reference evidence="7 8" key="1">
    <citation type="submission" date="2016-10" db="EMBL/GenBank/DDBJ databases">
        <authorList>
            <person name="de Groot N.N."/>
        </authorList>
    </citation>
    <scope>NUCLEOTIDE SEQUENCE [LARGE SCALE GENOMIC DNA]</scope>
    <source>
        <strain evidence="7 8">L14</strain>
    </source>
</reference>
<feature type="domain" description="NlpC/P60" evidence="6">
    <location>
        <begin position="102"/>
        <end position="223"/>
    </location>
</feature>
<dbReference type="Gene3D" id="3.90.1720.10">
    <property type="entry name" value="endopeptidase domain like (from Nostoc punctiforme)"/>
    <property type="match status" value="1"/>
</dbReference>
<dbReference type="InterPro" id="IPR036365">
    <property type="entry name" value="PGBD-like_sf"/>
</dbReference>